<proteinExistence type="predicted"/>
<feature type="coiled-coil region" evidence="1">
    <location>
        <begin position="52"/>
        <end position="135"/>
    </location>
</feature>
<keyword evidence="1" id="KW-0175">Coiled coil</keyword>
<comment type="caution">
    <text evidence="3">The sequence shown here is derived from an EMBL/GenBank/DDBJ whole genome shotgun (WGS) entry which is preliminary data.</text>
</comment>
<evidence type="ECO:0000313" key="3">
    <source>
        <dbReference type="EMBL" id="OQX09568.1"/>
    </source>
</evidence>
<dbReference type="EMBL" id="MTEJ01000139">
    <property type="protein sequence ID" value="OQX09568.1"/>
    <property type="molecule type" value="Genomic_DNA"/>
</dbReference>
<feature type="transmembrane region" description="Helical" evidence="2">
    <location>
        <begin position="6"/>
        <end position="26"/>
    </location>
</feature>
<reference evidence="3 4" key="1">
    <citation type="submission" date="2017-01" db="EMBL/GenBank/DDBJ databases">
        <title>Novel large sulfur bacteria in the metagenomes of groundwater-fed chemosynthetic microbial mats in the Lake Huron basin.</title>
        <authorList>
            <person name="Sharrar A.M."/>
            <person name="Flood B.E."/>
            <person name="Bailey J.V."/>
            <person name="Jones D.S."/>
            <person name="Biddanda B."/>
            <person name="Ruberg S.A."/>
            <person name="Marcus D.N."/>
            <person name="Dick G.J."/>
        </authorList>
    </citation>
    <scope>NUCLEOTIDE SEQUENCE [LARGE SCALE GENOMIC DNA]</scope>
    <source>
        <strain evidence="3">A8</strain>
    </source>
</reference>
<dbReference type="Gene3D" id="1.20.1480.30">
    <property type="entry name" value="Designed four-helix bundle protein"/>
    <property type="match status" value="1"/>
</dbReference>
<evidence type="ECO:0000313" key="4">
    <source>
        <dbReference type="Proteomes" id="UP000192491"/>
    </source>
</evidence>
<dbReference type="Proteomes" id="UP000192491">
    <property type="component" value="Unassembled WGS sequence"/>
</dbReference>
<organism evidence="3 4">
    <name type="scientific">Thiothrix lacustris</name>
    <dbReference type="NCBI Taxonomy" id="525917"/>
    <lineage>
        <taxon>Bacteria</taxon>
        <taxon>Pseudomonadati</taxon>
        <taxon>Pseudomonadota</taxon>
        <taxon>Gammaproteobacteria</taxon>
        <taxon>Thiotrichales</taxon>
        <taxon>Thiotrichaceae</taxon>
        <taxon>Thiothrix</taxon>
    </lineage>
</organism>
<sequence>MFYLTAQIAFLLTIAALIGLGVGWWLRNKIAQLRPTLTTDTAENPFDARFRLEQCHRDNATLRRDLKETEERAEKLQTRIDNGTQQDGDMLERLEMYEIRVQALMDDLQMRDDTLAVLENELEQLRKQIPHSNNT</sequence>
<keyword evidence="2" id="KW-0812">Transmembrane</keyword>
<gene>
    <name evidence="3" type="ORF">BWK73_22440</name>
</gene>
<evidence type="ECO:0000256" key="2">
    <source>
        <dbReference type="SAM" id="Phobius"/>
    </source>
</evidence>
<keyword evidence="2" id="KW-0472">Membrane</keyword>
<evidence type="ECO:0000256" key="1">
    <source>
        <dbReference type="SAM" id="Coils"/>
    </source>
</evidence>
<protein>
    <submittedName>
        <fullName evidence="3">Uncharacterized protein</fullName>
    </submittedName>
</protein>
<dbReference type="AlphaFoldDB" id="A0A1Y1QMV5"/>
<accession>A0A1Y1QMV5</accession>
<name>A0A1Y1QMV5_9GAMM</name>
<keyword evidence="2" id="KW-1133">Transmembrane helix</keyword>